<name>C4V0Z3_9FIRM</name>
<protein>
    <submittedName>
        <fullName evidence="3">CbiG</fullName>
    </submittedName>
</protein>
<dbReference type="OrthoDB" id="9781023at2"/>
<keyword evidence="4" id="KW-1185">Reference proteome</keyword>
<dbReference type="InterPro" id="IPR038029">
    <property type="entry name" value="GbiG_N_sf"/>
</dbReference>
<dbReference type="SUPFAM" id="SSF159664">
    <property type="entry name" value="CobE/GbiG C-terminal domain-like"/>
    <property type="match status" value="1"/>
</dbReference>
<dbReference type="Gene3D" id="3.40.50.11220">
    <property type="match status" value="1"/>
</dbReference>
<dbReference type="InterPro" id="IPR021744">
    <property type="entry name" value="CbiG_N"/>
</dbReference>
<dbReference type="Pfam" id="PF01890">
    <property type="entry name" value="CbiG_C"/>
    <property type="match status" value="1"/>
</dbReference>
<organism evidence="3 4">
    <name type="scientific">Selenomonas flueggei ATCC 43531</name>
    <dbReference type="NCBI Taxonomy" id="638302"/>
    <lineage>
        <taxon>Bacteria</taxon>
        <taxon>Bacillati</taxon>
        <taxon>Bacillota</taxon>
        <taxon>Negativicutes</taxon>
        <taxon>Selenomonadales</taxon>
        <taxon>Selenomonadaceae</taxon>
        <taxon>Selenomonas</taxon>
    </lineage>
</organism>
<feature type="domain" description="CobE/GbiG C-terminal" evidence="1">
    <location>
        <begin position="237"/>
        <end position="358"/>
    </location>
</feature>
<sequence length="362" mass="38323">MRAAVFALTDGGAALAARLCTALDGEAQLYLPERLNGSTPTAGHTAYFAHLSAAITTAFSRYDALVCVMATGIVVRMLAPCVRSKLYDPAVIVFDEQGRHGISLLSGHVGGANDLTRTLCAAVGADPVITTATDVTGVLAPDAVAARLALRPVPKSAIQVLNTALMAGEEVHYYIDSDLPQAAFYEAQLREQEIGARLFRGEVPPADGASCRVVIVGAEHVPAAAEERTIYLVPRRLIAGVGCRADVTEAQVLRALTEACGMIGREPPAIDLFASTEVKRNEAGLLAAARTLEREIIFFPQEALRQMIEDYDLTESDFVRKTIGVGNVCEAAALCAAGEKGGRMALGKTVFGKVTVALLWEK</sequence>
<dbReference type="GO" id="GO:0009236">
    <property type="term" value="P:cobalamin biosynthetic process"/>
    <property type="evidence" value="ECO:0007669"/>
    <property type="project" value="InterPro"/>
</dbReference>
<evidence type="ECO:0000259" key="1">
    <source>
        <dbReference type="Pfam" id="PF01890"/>
    </source>
</evidence>
<evidence type="ECO:0000313" key="3">
    <source>
        <dbReference type="EMBL" id="EEQ49516.1"/>
    </source>
</evidence>
<dbReference type="Pfam" id="PF11760">
    <property type="entry name" value="CbiG_N"/>
    <property type="match status" value="1"/>
</dbReference>
<comment type="caution">
    <text evidence="3">The sequence shown here is derived from an EMBL/GenBank/DDBJ whole genome shotgun (WGS) entry which is preliminary data.</text>
</comment>
<dbReference type="AlphaFoldDB" id="C4V0Z3"/>
<dbReference type="SUPFAM" id="SSF159672">
    <property type="entry name" value="CbiG N-terminal domain-like"/>
    <property type="match status" value="1"/>
</dbReference>
<dbReference type="InterPro" id="IPR002750">
    <property type="entry name" value="CobE/GbiG_C"/>
</dbReference>
<dbReference type="PANTHER" id="PTHR37477:SF1">
    <property type="entry name" value="COBALT-PRECORRIN-5A HYDROLASE"/>
    <property type="match status" value="1"/>
</dbReference>
<dbReference type="RefSeq" id="WP_006691339.1">
    <property type="nucleotide sequence ID" value="NZ_GG694010.1"/>
</dbReference>
<gene>
    <name evidence="3" type="primary">cbiG</name>
    <name evidence="3" type="ORF">HMPREF0908_0098</name>
</gene>
<dbReference type="EMBL" id="ACLA01000002">
    <property type="protein sequence ID" value="EEQ49516.1"/>
    <property type="molecule type" value="Genomic_DNA"/>
</dbReference>
<proteinExistence type="predicted"/>
<dbReference type="PANTHER" id="PTHR37477">
    <property type="entry name" value="COBALT-PRECORRIN-5A HYDROLASE"/>
    <property type="match status" value="1"/>
</dbReference>
<dbReference type="eggNOG" id="COG2073">
    <property type="taxonomic scope" value="Bacteria"/>
</dbReference>
<dbReference type="InterPro" id="IPR036518">
    <property type="entry name" value="CobE/GbiG_C_sf"/>
</dbReference>
<reference evidence="3 4" key="1">
    <citation type="submission" date="2009-04" db="EMBL/GenBank/DDBJ databases">
        <authorList>
            <person name="Qin X."/>
            <person name="Bachman B."/>
            <person name="Battles P."/>
            <person name="Bell A."/>
            <person name="Bess C."/>
            <person name="Bickham C."/>
            <person name="Chaboub L."/>
            <person name="Chen D."/>
            <person name="Coyle M."/>
            <person name="Deiros D.R."/>
            <person name="Dinh H."/>
            <person name="Forbes L."/>
            <person name="Fowler G."/>
            <person name="Francisco L."/>
            <person name="Fu Q."/>
            <person name="Gubbala S."/>
            <person name="Hale W."/>
            <person name="Han Y."/>
            <person name="Hemphill L."/>
            <person name="Highlander S.K."/>
            <person name="Hirani K."/>
            <person name="Hogues M."/>
            <person name="Jackson L."/>
            <person name="Jakkamsetti A."/>
            <person name="Javaid M."/>
            <person name="Jiang H."/>
            <person name="Korchina V."/>
            <person name="Kovar C."/>
            <person name="Lara F."/>
            <person name="Lee S."/>
            <person name="Mata R."/>
            <person name="Mathew T."/>
            <person name="Moen C."/>
            <person name="Morales K."/>
            <person name="Munidasa M."/>
            <person name="Nazareth L."/>
            <person name="Ngo R."/>
            <person name="Nguyen L."/>
            <person name="Okwuonu G."/>
            <person name="Ongeri F."/>
            <person name="Patil S."/>
            <person name="Petrosino J."/>
            <person name="Pham C."/>
            <person name="Pham P."/>
            <person name="Pu L.-L."/>
            <person name="Puazo M."/>
            <person name="Raj R."/>
            <person name="Reid J."/>
            <person name="Rouhana J."/>
            <person name="Saada N."/>
            <person name="Shang Y."/>
            <person name="Simmons D."/>
            <person name="Thornton R."/>
            <person name="Warren J."/>
            <person name="Weissenberger G."/>
            <person name="Zhang J."/>
            <person name="Zhang L."/>
            <person name="Zhou C."/>
            <person name="Zhu D."/>
            <person name="Muzny D."/>
            <person name="Worley K."/>
            <person name="Gibbs R."/>
        </authorList>
    </citation>
    <scope>NUCLEOTIDE SEQUENCE [LARGE SCALE GENOMIC DNA]</scope>
    <source>
        <strain evidence="3 4">ATCC 43531</strain>
    </source>
</reference>
<dbReference type="Proteomes" id="UP000005309">
    <property type="component" value="Unassembled WGS sequence"/>
</dbReference>
<dbReference type="Gene3D" id="3.30.420.180">
    <property type="entry name" value="CobE/GbiG C-terminal domain"/>
    <property type="match status" value="1"/>
</dbReference>
<evidence type="ECO:0000313" key="4">
    <source>
        <dbReference type="Proteomes" id="UP000005309"/>
    </source>
</evidence>
<evidence type="ECO:0000259" key="2">
    <source>
        <dbReference type="Pfam" id="PF11760"/>
    </source>
</evidence>
<dbReference type="HOGENOM" id="CLU_028397_0_0_9"/>
<dbReference type="STRING" id="638302.HMPREF0908_0098"/>
<accession>C4V0Z3</accession>
<dbReference type="InterPro" id="IPR052553">
    <property type="entry name" value="CbiG_hydrolase"/>
</dbReference>
<feature type="domain" description="Cobalamin synthesis G N-terminal" evidence="2">
    <location>
        <begin position="55"/>
        <end position="134"/>
    </location>
</feature>